<dbReference type="GO" id="GO:0005524">
    <property type="term" value="F:ATP binding"/>
    <property type="evidence" value="ECO:0007669"/>
    <property type="project" value="UniProtKB-KW"/>
</dbReference>
<dbReference type="PANTHER" id="PTHR42781:SF4">
    <property type="entry name" value="SPERMIDINE_PUTRESCINE IMPORT ATP-BINDING PROTEIN POTA"/>
    <property type="match status" value="1"/>
</dbReference>
<organism evidence="5 6">
    <name type="scientific">Haematobacter genomosp. 1</name>
    <dbReference type="NCBI Taxonomy" id="366618"/>
    <lineage>
        <taxon>Bacteria</taxon>
        <taxon>Pseudomonadati</taxon>
        <taxon>Pseudomonadota</taxon>
        <taxon>Alphaproteobacteria</taxon>
        <taxon>Rhodobacterales</taxon>
        <taxon>Paracoccaceae</taxon>
        <taxon>Haematobacter</taxon>
    </lineage>
</organism>
<name>A0A212AAI5_9RHOB</name>
<dbReference type="PROSITE" id="PS00211">
    <property type="entry name" value="ABC_TRANSPORTER_1"/>
    <property type="match status" value="1"/>
</dbReference>
<sequence length="349" mass="37647">MSDVDGLHVRGVVKKFGDMVALRDVTFGLKRGELLTLLGPSGCGKTTLLRAIGGFVDIHAGNILVEGADIGALPPERRPTATVFQGYALFPHMTVAENVAYGLRLRRVPKADLTARVARALDSVQLSHLSDRMPSQLSGGQQQRVALARCFVIEPRVLLMDEPFSALDRNLREEMQVDLRKLQQRLGITTVVVTHDQEEAYILSDRVAIMKSGVLHQFDTPDGIYDRPATRFVADFTAMTNLLSGRLDGNMFHADGIGAFPAPQGIRPGDLLGLRPEALKLLPADDPRALVRGQVNFAVMTGANASVEVSFGDAATLKVVAPRLPAPPKAGDRVGIAISPRGRATRVPV</sequence>
<proteinExistence type="predicted"/>
<dbReference type="FunFam" id="3.40.50.300:FF:000133">
    <property type="entry name" value="Spermidine/putrescine import ATP-binding protein PotA"/>
    <property type="match status" value="1"/>
</dbReference>
<dbReference type="InterPro" id="IPR027417">
    <property type="entry name" value="P-loop_NTPase"/>
</dbReference>
<dbReference type="GO" id="GO:0043190">
    <property type="term" value="C:ATP-binding cassette (ABC) transporter complex"/>
    <property type="evidence" value="ECO:0007669"/>
    <property type="project" value="InterPro"/>
</dbReference>
<dbReference type="GO" id="GO:0016887">
    <property type="term" value="F:ATP hydrolysis activity"/>
    <property type="evidence" value="ECO:0007669"/>
    <property type="project" value="InterPro"/>
</dbReference>
<gene>
    <name evidence="5" type="ORF">CDV49_12075</name>
</gene>
<dbReference type="InterPro" id="IPR003593">
    <property type="entry name" value="AAA+_ATPase"/>
</dbReference>
<dbReference type="InterPro" id="IPR050093">
    <property type="entry name" value="ABC_SmlMolc_Importer"/>
</dbReference>
<dbReference type="InterPro" id="IPR013611">
    <property type="entry name" value="Transp-assoc_OB_typ2"/>
</dbReference>
<feature type="domain" description="ABC transporter" evidence="4">
    <location>
        <begin position="7"/>
        <end position="237"/>
    </location>
</feature>
<dbReference type="OrthoDB" id="7813699at2"/>
<dbReference type="InterPro" id="IPR017871">
    <property type="entry name" value="ABC_transporter-like_CS"/>
</dbReference>
<dbReference type="InterPro" id="IPR008995">
    <property type="entry name" value="Mo/tungstate-bd_C_term_dom"/>
</dbReference>
<keyword evidence="3 5" id="KW-0067">ATP-binding</keyword>
<protein>
    <submittedName>
        <fullName evidence="5">Fe3+/spermidine/putrescine ABC transporter ATP-binding protein</fullName>
    </submittedName>
</protein>
<dbReference type="SMART" id="SM00382">
    <property type="entry name" value="AAA"/>
    <property type="match status" value="1"/>
</dbReference>
<dbReference type="EMBL" id="NIPW01000023">
    <property type="protein sequence ID" value="OWJ77149.1"/>
    <property type="molecule type" value="Genomic_DNA"/>
</dbReference>
<dbReference type="Proteomes" id="UP000196878">
    <property type="component" value="Unassembled WGS sequence"/>
</dbReference>
<dbReference type="GO" id="GO:0015847">
    <property type="term" value="P:putrescine transport"/>
    <property type="evidence" value="ECO:0007669"/>
    <property type="project" value="UniProtKB-ARBA"/>
</dbReference>
<dbReference type="Pfam" id="PF08402">
    <property type="entry name" value="TOBE_2"/>
    <property type="match status" value="1"/>
</dbReference>
<dbReference type="SUPFAM" id="SSF50331">
    <property type="entry name" value="MOP-like"/>
    <property type="match status" value="1"/>
</dbReference>
<dbReference type="AlphaFoldDB" id="A0A212AAI5"/>
<evidence type="ECO:0000256" key="3">
    <source>
        <dbReference type="ARBA" id="ARBA00022840"/>
    </source>
</evidence>
<keyword evidence="6" id="KW-1185">Reference proteome</keyword>
<evidence type="ECO:0000256" key="1">
    <source>
        <dbReference type="ARBA" id="ARBA00022448"/>
    </source>
</evidence>
<evidence type="ECO:0000259" key="4">
    <source>
        <dbReference type="PROSITE" id="PS50893"/>
    </source>
</evidence>
<dbReference type="InterPro" id="IPR003439">
    <property type="entry name" value="ABC_transporter-like_ATP-bd"/>
</dbReference>
<dbReference type="Pfam" id="PF00005">
    <property type="entry name" value="ABC_tran"/>
    <property type="match status" value="1"/>
</dbReference>
<dbReference type="PANTHER" id="PTHR42781">
    <property type="entry name" value="SPERMIDINE/PUTRESCINE IMPORT ATP-BINDING PROTEIN POTA"/>
    <property type="match status" value="1"/>
</dbReference>
<dbReference type="Gene3D" id="3.40.50.300">
    <property type="entry name" value="P-loop containing nucleotide triphosphate hydrolases"/>
    <property type="match status" value="1"/>
</dbReference>
<dbReference type="RefSeq" id="WP_088215686.1">
    <property type="nucleotide sequence ID" value="NZ_NIPW01000023.1"/>
</dbReference>
<keyword evidence="2" id="KW-0547">Nucleotide-binding</keyword>
<accession>A0A212AAI5</accession>
<keyword evidence="1" id="KW-0813">Transport</keyword>
<evidence type="ECO:0000313" key="5">
    <source>
        <dbReference type="EMBL" id="OWJ77149.1"/>
    </source>
</evidence>
<reference evidence="5 6" key="1">
    <citation type="submission" date="2016-12" db="EMBL/GenBank/DDBJ databases">
        <title>Comparison of Traditional DNA-DNA Hybridization with In Silico Genomic Analysis.</title>
        <authorList>
            <person name="Nicholson A.C."/>
            <person name="Humrighouse B.W."/>
            <person name="Graziano J."/>
            <person name="Lasker B."/>
            <person name="Whitney A.M."/>
            <person name="Mcquiston J.R."/>
        </authorList>
    </citation>
    <scope>NUCLEOTIDE SEQUENCE [LARGE SCALE GENOMIC DNA]</scope>
    <source>
        <strain evidence="5 6">H2240</strain>
    </source>
</reference>
<comment type="caution">
    <text evidence="5">The sequence shown here is derived from an EMBL/GenBank/DDBJ whole genome shotgun (WGS) entry which is preliminary data.</text>
</comment>
<evidence type="ECO:0000256" key="2">
    <source>
        <dbReference type="ARBA" id="ARBA00022741"/>
    </source>
</evidence>
<dbReference type="SUPFAM" id="SSF52540">
    <property type="entry name" value="P-loop containing nucleoside triphosphate hydrolases"/>
    <property type="match status" value="1"/>
</dbReference>
<evidence type="ECO:0000313" key="6">
    <source>
        <dbReference type="Proteomes" id="UP000196878"/>
    </source>
</evidence>
<dbReference type="PROSITE" id="PS50893">
    <property type="entry name" value="ABC_TRANSPORTER_2"/>
    <property type="match status" value="1"/>
</dbReference>
<dbReference type="GO" id="GO:0022857">
    <property type="term" value="F:transmembrane transporter activity"/>
    <property type="evidence" value="ECO:0007669"/>
    <property type="project" value="InterPro"/>
</dbReference>